<organism evidence="2 3">
    <name type="scientific">Sulfitobacter albidus</name>
    <dbReference type="NCBI Taxonomy" id="2829501"/>
    <lineage>
        <taxon>Bacteria</taxon>
        <taxon>Pseudomonadati</taxon>
        <taxon>Pseudomonadota</taxon>
        <taxon>Alphaproteobacteria</taxon>
        <taxon>Rhodobacterales</taxon>
        <taxon>Roseobacteraceae</taxon>
        <taxon>Sulfitobacter</taxon>
    </lineage>
</organism>
<reference evidence="2" key="1">
    <citation type="submission" date="2021-04" db="EMBL/GenBank/DDBJ databases">
        <title>Complete genome sequence for Sulfitobacter sp. strain JK7-1.</title>
        <authorList>
            <person name="Park S.-J."/>
        </authorList>
    </citation>
    <scope>NUCLEOTIDE SEQUENCE</scope>
    <source>
        <strain evidence="2">JK7-1</strain>
    </source>
</reference>
<dbReference type="SUPFAM" id="SSF52266">
    <property type="entry name" value="SGNH hydrolase"/>
    <property type="match status" value="1"/>
</dbReference>
<dbReference type="AlphaFoldDB" id="A0A975PLT1"/>
<gene>
    <name evidence="2" type="ORF">KDD17_14390</name>
</gene>
<dbReference type="PROSITE" id="PS51257">
    <property type="entry name" value="PROKAR_LIPOPROTEIN"/>
    <property type="match status" value="1"/>
</dbReference>
<dbReference type="Proteomes" id="UP000683291">
    <property type="component" value="Chromosome 1"/>
</dbReference>
<dbReference type="GO" id="GO:0016788">
    <property type="term" value="F:hydrolase activity, acting on ester bonds"/>
    <property type="evidence" value="ECO:0007669"/>
    <property type="project" value="UniProtKB-ARBA"/>
</dbReference>
<feature type="domain" description="SGNH hydrolase-type esterase" evidence="1">
    <location>
        <begin position="27"/>
        <end position="208"/>
    </location>
</feature>
<accession>A0A975PLT1</accession>
<keyword evidence="2" id="KW-0378">Hydrolase</keyword>
<name>A0A975PLT1_9RHOB</name>
<dbReference type="Pfam" id="PF13472">
    <property type="entry name" value="Lipase_GDSL_2"/>
    <property type="match status" value="1"/>
</dbReference>
<dbReference type="InterPro" id="IPR036514">
    <property type="entry name" value="SGNH_hydro_sf"/>
</dbReference>
<dbReference type="RefSeq" id="WP_212704295.1">
    <property type="nucleotide sequence ID" value="NZ_CP073581.1"/>
</dbReference>
<dbReference type="KEGG" id="sual:KDD17_14390"/>
<dbReference type="Gene3D" id="3.40.50.1110">
    <property type="entry name" value="SGNH hydrolase"/>
    <property type="match status" value="1"/>
</dbReference>
<sequence>MRHFILTAFLFLTACVGGGPQSGDILLLGDSVMAWNGSDNADIGNVIADRLDRRVSVRAVPGAQFDNASGLASAVGFDIQAQYPGGAWNWVVLNGGANDLGFDDCGCGDCARVVDALIGPDAATGKIPAFLNRLRASGSRVLWMGYYTSPGTSFAGCTDDLIVLEGRIARYAEARGDTFFFDGEDVIVRENPDHFANDDTHPSREGSALLGTALADLIARAEGRSQ</sequence>
<dbReference type="EMBL" id="CP073581">
    <property type="protein sequence ID" value="QUJ76097.1"/>
    <property type="molecule type" value="Genomic_DNA"/>
</dbReference>
<proteinExistence type="predicted"/>
<evidence type="ECO:0000313" key="3">
    <source>
        <dbReference type="Proteomes" id="UP000683291"/>
    </source>
</evidence>
<protein>
    <submittedName>
        <fullName evidence="2">SGNH/GDSL hydrolase family protein</fullName>
    </submittedName>
</protein>
<keyword evidence="3" id="KW-1185">Reference proteome</keyword>
<dbReference type="InterPro" id="IPR013830">
    <property type="entry name" value="SGNH_hydro"/>
</dbReference>
<evidence type="ECO:0000313" key="2">
    <source>
        <dbReference type="EMBL" id="QUJ76097.1"/>
    </source>
</evidence>
<evidence type="ECO:0000259" key="1">
    <source>
        <dbReference type="Pfam" id="PF13472"/>
    </source>
</evidence>
<dbReference type="CDD" id="cd00229">
    <property type="entry name" value="SGNH_hydrolase"/>
    <property type="match status" value="1"/>
</dbReference>